<dbReference type="AlphaFoldDB" id="A0A8S3U6G4"/>
<sequence length="314" mass="36923">MAFTNQKEQVCGASFTNKCKLGMNTRFDRKIVVVDTPGLYDTGMTNEQVTKEIVKCIGMTAPGPHAILLTVNVGRFTKEEQDTVKHFVDHFGIGMYNYLMVVFTRADDLEDDNVDIREYRQLKEEERRKVETLHRHLQTEFDEKFALANEEKETLAKEIRKIELEKQTAESREAETRDQINALKNELKDCKQQEETRNKEQEERLERKLHEMERKQAEQLQMQTNKANEDRITQLQKQMEDNERSREQQIEDLRKENEKKLRDVEVSYRRQQESLRDNSRKGIEKEGDVFSQIWTGVKGAAKAVVETVKKCSIM</sequence>
<dbReference type="InterPro" id="IPR045058">
    <property type="entry name" value="GIMA/IAN/Toc"/>
</dbReference>
<dbReference type="SUPFAM" id="SSF52540">
    <property type="entry name" value="P-loop containing nucleoside triphosphate hydrolases"/>
    <property type="match status" value="1"/>
</dbReference>
<keyword evidence="7" id="KW-1185">Reference proteome</keyword>
<organism evidence="6 7">
    <name type="scientific">Mytilus edulis</name>
    <name type="common">Blue mussel</name>
    <dbReference type="NCBI Taxonomy" id="6550"/>
    <lineage>
        <taxon>Eukaryota</taxon>
        <taxon>Metazoa</taxon>
        <taxon>Spiralia</taxon>
        <taxon>Lophotrochozoa</taxon>
        <taxon>Mollusca</taxon>
        <taxon>Bivalvia</taxon>
        <taxon>Autobranchia</taxon>
        <taxon>Pteriomorphia</taxon>
        <taxon>Mytilida</taxon>
        <taxon>Mytiloidea</taxon>
        <taxon>Mytilidae</taxon>
        <taxon>Mytilinae</taxon>
        <taxon>Mytilus</taxon>
    </lineage>
</organism>
<dbReference type="PANTHER" id="PTHR10903:SF188">
    <property type="entry name" value="GTPASE IMAP FAMILY MEMBER 2-LIKE-RELATED"/>
    <property type="match status" value="1"/>
</dbReference>
<evidence type="ECO:0000256" key="2">
    <source>
        <dbReference type="ARBA" id="ARBA00022741"/>
    </source>
</evidence>
<feature type="region of interest" description="Disordered" evidence="4">
    <location>
        <begin position="237"/>
        <end position="256"/>
    </location>
</feature>
<dbReference type="EMBL" id="CAJPWZ010002417">
    <property type="protein sequence ID" value="CAG2238237.1"/>
    <property type="molecule type" value="Genomic_DNA"/>
</dbReference>
<evidence type="ECO:0000256" key="1">
    <source>
        <dbReference type="ARBA" id="ARBA00008535"/>
    </source>
</evidence>
<evidence type="ECO:0000313" key="7">
    <source>
        <dbReference type="Proteomes" id="UP000683360"/>
    </source>
</evidence>
<dbReference type="OrthoDB" id="8954335at2759"/>
<feature type="domain" description="AIG1-type G" evidence="5">
    <location>
        <begin position="1"/>
        <end position="185"/>
    </location>
</feature>
<name>A0A8S3U6G4_MYTED</name>
<dbReference type="Proteomes" id="UP000683360">
    <property type="component" value="Unassembled WGS sequence"/>
</dbReference>
<comment type="caution">
    <text evidence="6">The sequence shown here is derived from an EMBL/GenBank/DDBJ whole genome shotgun (WGS) entry which is preliminary data.</text>
</comment>
<dbReference type="Pfam" id="PF04548">
    <property type="entry name" value="AIG1"/>
    <property type="match status" value="1"/>
</dbReference>
<evidence type="ECO:0000256" key="4">
    <source>
        <dbReference type="SAM" id="MobiDB-lite"/>
    </source>
</evidence>
<dbReference type="Gene3D" id="3.40.50.300">
    <property type="entry name" value="P-loop containing nucleotide triphosphate hydrolases"/>
    <property type="match status" value="1"/>
</dbReference>
<dbReference type="InterPro" id="IPR006703">
    <property type="entry name" value="G_AIG1"/>
</dbReference>
<dbReference type="InterPro" id="IPR027417">
    <property type="entry name" value="P-loop_NTPase"/>
</dbReference>
<proteinExistence type="inferred from homology"/>
<dbReference type="PANTHER" id="PTHR10903">
    <property type="entry name" value="GTPASE, IMAP FAMILY MEMBER-RELATED"/>
    <property type="match status" value="1"/>
</dbReference>
<evidence type="ECO:0000256" key="3">
    <source>
        <dbReference type="ARBA" id="ARBA00023134"/>
    </source>
</evidence>
<accession>A0A8S3U6G4</accession>
<dbReference type="GO" id="GO:0005525">
    <property type="term" value="F:GTP binding"/>
    <property type="evidence" value="ECO:0007669"/>
    <property type="project" value="UniProtKB-KW"/>
</dbReference>
<gene>
    <name evidence="6" type="ORF">MEDL_50658</name>
</gene>
<dbReference type="PROSITE" id="PS51720">
    <property type="entry name" value="G_AIG1"/>
    <property type="match status" value="1"/>
</dbReference>
<reference evidence="6" key="1">
    <citation type="submission" date="2021-03" db="EMBL/GenBank/DDBJ databases">
        <authorList>
            <person name="Bekaert M."/>
        </authorList>
    </citation>
    <scope>NUCLEOTIDE SEQUENCE</scope>
</reference>
<evidence type="ECO:0000259" key="5">
    <source>
        <dbReference type="PROSITE" id="PS51720"/>
    </source>
</evidence>
<feature type="region of interest" description="Disordered" evidence="4">
    <location>
        <begin position="185"/>
        <end position="204"/>
    </location>
</feature>
<comment type="similarity">
    <text evidence="1">Belongs to the TRAFAC class TrmE-Era-EngA-EngB-Septin-like GTPase superfamily. AIG1/Toc34/Toc159-like paraseptin GTPase family. IAN subfamily.</text>
</comment>
<keyword evidence="3" id="KW-0342">GTP-binding</keyword>
<keyword evidence="2" id="KW-0547">Nucleotide-binding</keyword>
<protein>
    <recommendedName>
        <fullName evidence="5">AIG1-type G domain-containing protein</fullName>
    </recommendedName>
</protein>
<evidence type="ECO:0000313" key="6">
    <source>
        <dbReference type="EMBL" id="CAG2238237.1"/>
    </source>
</evidence>